<dbReference type="InterPro" id="IPR001763">
    <property type="entry name" value="Rhodanese-like_dom"/>
</dbReference>
<evidence type="ECO:0000256" key="1">
    <source>
        <dbReference type="ARBA" id="ARBA00001974"/>
    </source>
</evidence>
<keyword evidence="9" id="KW-1185">Reference proteome</keyword>
<protein>
    <submittedName>
        <fullName evidence="8">CoA-disulfide reductase</fullName>
    </submittedName>
</protein>
<dbReference type="RefSeq" id="WP_116416871.1">
    <property type="nucleotide sequence ID" value="NZ_NBWZ01000002.1"/>
</dbReference>
<evidence type="ECO:0000256" key="5">
    <source>
        <dbReference type="ARBA" id="ARBA00023002"/>
    </source>
</evidence>
<dbReference type="Gene3D" id="3.50.50.60">
    <property type="entry name" value="FAD/NAD(P)-binding domain"/>
    <property type="match status" value="2"/>
</dbReference>
<sequence>MKTVIIGGVAGGMAAATRLRRLDETAEIVVFEAGRYVSFSNCGLPYFIGGVIEDRGKLLSHSPESFRTRFQIDVNLEHEVVSIDPAAKEVTVRNSAGDSVHAYDQLIIATGALANNPDVLQSDRTSSLRTIDDMDRIHATLNEPSTRSVVVIGGGYIGLEAAENIRRRSFTTTLVQRGPRIFPALDPEMVAALHDELIAHGVTVITGRQVRTVESATVTLDDGTELEADLIIDATGVAPASAVAENAGLRIGDSGGIWVDAQHRTSDPFIFAVGDAAEKTDAITGLPTLVALAGLANRHGRATADVIAGTTEDAVPALGTSIIGVFGITAAATGWNETRLREGNRPHRIIHIHPPSHASYYPGASPLAMKLLIDPSTDLILGAQVVGRDGVDKRIDVLSVAISAGITASALKNLELAYAPQYGSAKDPINLAGYVAENTAPGQMRTVQWHELDALSRTGSTILDVRTTEEFDKSHIPGAINIPLDEIRDRADEIPDGDVIVHCQVGQRGNTATRILAQTGHTVANLDGGYLTWHAGISQTSNSKEQS</sequence>
<dbReference type="Pfam" id="PF02852">
    <property type="entry name" value="Pyr_redox_dim"/>
    <property type="match status" value="1"/>
</dbReference>
<evidence type="ECO:0000313" key="8">
    <source>
        <dbReference type="EMBL" id="RFA06490.1"/>
    </source>
</evidence>
<evidence type="ECO:0000256" key="2">
    <source>
        <dbReference type="ARBA" id="ARBA00009130"/>
    </source>
</evidence>
<dbReference type="InterPro" id="IPR016156">
    <property type="entry name" value="FAD/NAD-linked_Rdtase_dimer_sf"/>
</dbReference>
<comment type="caution">
    <text evidence="8">The sequence shown here is derived from an EMBL/GenBank/DDBJ whole genome shotgun (WGS) entry which is preliminary data.</text>
</comment>
<evidence type="ECO:0000259" key="7">
    <source>
        <dbReference type="PROSITE" id="PS50206"/>
    </source>
</evidence>
<dbReference type="PRINTS" id="PR00411">
    <property type="entry name" value="PNDRDTASEI"/>
</dbReference>
<dbReference type="Pfam" id="PF07992">
    <property type="entry name" value="Pyr_redox_2"/>
    <property type="match status" value="1"/>
</dbReference>
<evidence type="ECO:0000256" key="3">
    <source>
        <dbReference type="ARBA" id="ARBA00022630"/>
    </source>
</evidence>
<name>A0A3E0VAW3_9MICO</name>
<dbReference type="PROSITE" id="PS50206">
    <property type="entry name" value="RHODANESE_3"/>
    <property type="match status" value="1"/>
</dbReference>
<dbReference type="Gene3D" id="3.40.250.10">
    <property type="entry name" value="Rhodanese-like domain"/>
    <property type="match status" value="1"/>
</dbReference>
<dbReference type="GO" id="GO:0016491">
    <property type="term" value="F:oxidoreductase activity"/>
    <property type="evidence" value="ECO:0007669"/>
    <property type="project" value="UniProtKB-KW"/>
</dbReference>
<dbReference type="PANTHER" id="PTHR43429:SF1">
    <property type="entry name" value="NAD(P)H SULFUR OXIDOREDUCTASE (COA-DEPENDENT)"/>
    <property type="match status" value="1"/>
</dbReference>
<keyword evidence="3" id="KW-0285">Flavoprotein</keyword>
<dbReference type="SUPFAM" id="SSF51905">
    <property type="entry name" value="FAD/NAD(P)-binding domain"/>
    <property type="match status" value="1"/>
</dbReference>
<reference evidence="8 9" key="1">
    <citation type="submission" date="2017-04" db="EMBL/GenBank/DDBJ databases">
        <title>Comparative genome analysis of Subtercola boreus.</title>
        <authorList>
            <person name="Cho Y.-J."/>
            <person name="Cho A."/>
            <person name="Kim O.-S."/>
            <person name="Lee J.-I."/>
        </authorList>
    </citation>
    <scope>NUCLEOTIDE SEQUENCE [LARGE SCALE GENOMIC DNA]</scope>
    <source>
        <strain evidence="8 9">K300</strain>
    </source>
</reference>
<keyword evidence="5" id="KW-0560">Oxidoreductase</keyword>
<dbReference type="Pfam" id="PF00581">
    <property type="entry name" value="Rhodanese"/>
    <property type="match status" value="1"/>
</dbReference>
<gene>
    <name evidence="8" type="ORF">B7R54_19165</name>
</gene>
<keyword evidence="6" id="KW-0676">Redox-active center</keyword>
<dbReference type="PRINTS" id="PR00368">
    <property type="entry name" value="FADPNR"/>
</dbReference>
<dbReference type="InterPro" id="IPR036188">
    <property type="entry name" value="FAD/NAD-bd_sf"/>
</dbReference>
<dbReference type="GO" id="GO:0004792">
    <property type="term" value="F:thiosulfate-cyanide sulfurtransferase activity"/>
    <property type="evidence" value="ECO:0007669"/>
    <property type="project" value="InterPro"/>
</dbReference>
<evidence type="ECO:0000313" key="9">
    <source>
        <dbReference type="Proteomes" id="UP000256486"/>
    </source>
</evidence>
<evidence type="ECO:0000256" key="6">
    <source>
        <dbReference type="ARBA" id="ARBA00023284"/>
    </source>
</evidence>
<comment type="similarity">
    <text evidence="2">Belongs to the class-III pyridine nucleotide-disulfide oxidoreductase family.</text>
</comment>
<dbReference type="PROSITE" id="PS00380">
    <property type="entry name" value="RHODANESE_1"/>
    <property type="match status" value="1"/>
</dbReference>
<keyword evidence="4" id="KW-0274">FAD</keyword>
<accession>A0A3E0VAW3</accession>
<feature type="domain" description="Rhodanese" evidence="7">
    <location>
        <begin position="456"/>
        <end position="542"/>
    </location>
</feature>
<dbReference type="CDD" id="cd01524">
    <property type="entry name" value="RHOD_Pyr_redox"/>
    <property type="match status" value="1"/>
</dbReference>
<organism evidence="8 9">
    <name type="scientific">Subtercola boreus</name>
    <dbReference type="NCBI Taxonomy" id="120213"/>
    <lineage>
        <taxon>Bacteria</taxon>
        <taxon>Bacillati</taxon>
        <taxon>Actinomycetota</taxon>
        <taxon>Actinomycetes</taxon>
        <taxon>Micrococcales</taxon>
        <taxon>Microbacteriaceae</taxon>
        <taxon>Subtercola</taxon>
    </lineage>
</organism>
<proteinExistence type="inferred from homology"/>
<dbReference type="AlphaFoldDB" id="A0A3E0VAW3"/>
<dbReference type="Proteomes" id="UP000256486">
    <property type="component" value="Unassembled WGS sequence"/>
</dbReference>
<dbReference type="SUPFAM" id="SSF52821">
    <property type="entry name" value="Rhodanese/Cell cycle control phosphatase"/>
    <property type="match status" value="1"/>
</dbReference>
<evidence type="ECO:0000256" key="4">
    <source>
        <dbReference type="ARBA" id="ARBA00022827"/>
    </source>
</evidence>
<comment type="cofactor">
    <cofactor evidence="1">
        <name>FAD</name>
        <dbReference type="ChEBI" id="CHEBI:57692"/>
    </cofactor>
</comment>
<dbReference type="EMBL" id="NBWZ01000002">
    <property type="protein sequence ID" value="RFA06490.1"/>
    <property type="molecule type" value="Genomic_DNA"/>
</dbReference>
<dbReference type="InterPro" id="IPR050260">
    <property type="entry name" value="FAD-bd_OxRdtase"/>
</dbReference>
<dbReference type="InterPro" id="IPR023753">
    <property type="entry name" value="FAD/NAD-binding_dom"/>
</dbReference>
<dbReference type="PANTHER" id="PTHR43429">
    <property type="entry name" value="PYRIDINE NUCLEOTIDE-DISULFIDE OXIDOREDUCTASE DOMAIN-CONTAINING"/>
    <property type="match status" value="1"/>
</dbReference>
<dbReference type="InterPro" id="IPR004099">
    <property type="entry name" value="Pyr_nucl-diS_OxRdtase_dimer"/>
</dbReference>
<dbReference type="SUPFAM" id="SSF55424">
    <property type="entry name" value="FAD/NAD-linked reductases, dimerisation (C-terminal) domain"/>
    <property type="match status" value="1"/>
</dbReference>
<dbReference type="SMART" id="SM00450">
    <property type="entry name" value="RHOD"/>
    <property type="match status" value="1"/>
</dbReference>
<dbReference type="InterPro" id="IPR036873">
    <property type="entry name" value="Rhodanese-like_dom_sf"/>
</dbReference>
<dbReference type="InterPro" id="IPR001307">
    <property type="entry name" value="Thiosulphate_STrfase_CS"/>
</dbReference>
<dbReference type="OrthoDB" id="9802028at2"/>